<gene>
    <name evidence="2" type="ORF">GCM10023185_13270</name>
</gene>
<keyword evidence="3" id="KW-1185">Reference proteome</keyword>
<keyword evidence="1" id="KW-0472">Membrane</keyword>
<feature type="transmembrane region" description="Helical" evidence="1">
    <location>
        <begin position="23"/>
        <end position="39"/>
    </location>
</feature>
<accession>A0ABP8I7L0</accession>
<evidence type="ECO:0000313" key="2">
    <source>
        <dbReference type="EMBL" id="GAA4353043.1"/>
    </source>
</evidence>
<name>A0ABP8I7L0_9BACT</name>
<evidence type="ECO:0008006" key="4">
    <source>
        <dbReference type="Google" id="ProtNLM"/>
    </source>
</evidence>
<comment type="caution">
    <text evidence="2">The sequence shown here is derived from an EMBL/GenBank/DDBJ whole genome shotgun (WGS) entry which is preliminary data.</text>
</comment>
<protein>
    <recommendedName>
        <fullName evidence="4">Holin</fullName>
    </recommendedName>
</protein>
<keyword evidence="1" id="KW-0812">Transmembrane</keyword>
<dbReference type="Proteomes" id="UP001501153">
    <property type="component" value="Unassembled WGS sequence"/>
</dbReference>
<reference evidence="3" key="1">
    <citation type="journal article" date="2019" name="Int. J. Syst. Evol. Microbiol.">
        <title>The Global Catalogue of Microorganisms (GCM) 10K type strain sequencing project: providing services to taxonomists for standard genome sequencing and annotation.</title>
        <authorList>
            <consortium name="The Broad Institute Genomics Platform"/>
            <consortium name="The Broad Institute Genome Sequencing Center for Infectious Disease"/>
            <person name="Wu L."/>
            <person name="Ma J."/>
        </authorList>
    </citation>
    <scope>NUCLEOTIDE SEQUENCE [LARGE SCALE GENOMIC DNA]</scope>
    <source>
        <strain evidence="3">JCM 17923</strain>
    </source>
</reference>
<dbReference type="EMBL" id="BAABGZ010000013">
    <property type="protein sequence ID" value="GAA4353043.1"/>
    <property type="molecule type" value="Genomic_DNA"/>
</dbReference>
<organism evidence="2 3">
    <name type="scientific">Hymenobacter saemangeumensis</name>
    <dbReference type="NCBI Taxonomy" id="1084522"/>
    <lineage>
        <taxon>Bacteria</taxon>
        <taxon>Pseudomonadati</taxon>
        <taxon>Bacteroidota</taxon>
        <taxon>Cytophagia</taxon>
        <taxon>Cytophagales</taxon>
        <taxon>Hymenobacteraceae</taxon>
        <taxon>Hymenobacter</taxon>
    </lineage>
</organism>
<proteinExistence type="predicted"/>
<evidence type="ECO:0000313" key="3">
    <source>
        <dbReference type="Proteomes" id="UP001501153"/>
    </source>
</evidence>
<keyword evidence="1" id="KW-1133">Transmembrane helix</keyword>
<feature type="transmembrane region" description="Helical" evidence="1">
    <location>
        <begin position="59"/>
        <end position="82"/>
    </location>
</feature>
<sequence>MLALALGLTVGFFEKWIWNPPGAAFLILGMDLVNAWYGYKANKALRGEPFSLRKFTRTFAIMVTDMLGFAMLHHAINFYPWFTTAGDVLFSYYFTTKLTDIWGHWKEMKLSKGEFVGLLIAHISGMLAGLLKSRAAAEVVDAVQDHLPPPTDEQQPEPPTP</sequence>
<evidence type="ECO:0000256" key="1">
    <source>
        <dbReference type="SAM" id="Phobius"/>
    </source>
</evidence>